<organism evidence="8 9">
    <name type="scientific">Zobellia amurskyensis</name>
    <dbReference type="NCBI Taxonomy" id="248905"/>
    <lineage>
        <taxon>Bacteria</taxon>
        <taxon>Pseudomonadati</taxon>
        <taxon>Bacteroidota</taxon>
        <taxon>Flavobacteriia</taxon>
        <taxon>Flavobacteriales</taxon>
        <taxon>Flavobacteriaceae</taxon>
        <taxon>Zobellia</taxon>
    </lineage>
</organism>
<dbReference type="RefSeq" id="WP_155600356.1">
    <property type="nucleotide sequence ID" value="NZ_RCNR01000028.1"/>
</dbReference>
<evidence type="ECO:0000313" key="9">
    <source>
        <dbReference type="Proteomes" id="UP000540519"/>
    </source>
</evidence>
<sequence>MKQLTQKLLKTQPNIGFGISRLTLGLIMLPHGAQKFLGLFGGYGYSATMDSLTDQMGLPSIVAFSIVMIEFFGSISLILGFLSRFWALSIAGMFVGIIYTTQWQHGFFMNWFGNQAGEGYEYSLLIIGLALATLVNGSGNWSLDHLISNKTVA</sequence>
<keyword evidence="6 7" id="KW-0472">Membrane</keyword>
<dbReference type="InterPro" id="IPR032808">
    <property type="entry name" value="DoxX"/>
</dbReference>
<dbReference type="AlphaFoldDB" id="A0A7X2ZV46"/>
<reference evidence="8 9" key="1">
    <citation type="journal article" date="2019" name="Mar. Drugs">
        <title>Comparative Genomics and CAZyme Genome Repertoires of Marine Zobellia amurskyensis KMM 3526(T) and Zobellia laminariae KMM 3676(T).</title>
        <authorList>
            <person name="Chernysheva N."/>
            <person name="Bystritskaya E."/>
            <person name="Stenkova A."/>
            <person name="Golovkin I."/>
            <person name="Nedashkovskaya O."/>
            <person name="Isaeva M."/>
        </authorList>
    </citation>
    <scope>NUCLEOTIDE SEQUENCE [LARGE SCALE GENOMIC DNA]</scope>
    <source>
        <strain evidence="8 9">KMM 3526</strain>
    </source>
</reference>
<dbReference type="PANTHER" id="PTHR33452:SF1">
    <property type="entry name" value="INNER MEMBRANE PROTEIN YPHA-RELATED"/>
    <property type="match status" value="1"/>
</dbReference>
<keyword evidence="5 7" id="KW-1133">Transmembrane helix</keyword>
<evidence type="ECO:0000256" key="2">
    <source>
        <dbReference type="ARBA" id="ARBA00006679"/>
    </source>
</evidence>
<dbReference type="Proteomes" id="UP000540519">
    <property type="component" value="Unassembled WGS sequence"/>
</dbReference>
<feature type="transmembrane region" description="Helical" evidence="7">
    <location>
        <begin position="57"/>
        <end position="78"/>
    </location>
</feature>
<keyword evidence="3" id="KW-1003">Cell membrane</keyword>
<feature type="transmembrane region" description="Helical" evidence="7">
    <location>
        <begin position="21"/>
        <end position="45"/>
    </location>
</feature>
<evidence type="ECO:0000256" key="7">
    <source>
        <dbReference type="SAM" id="Phobius"/>
    </source>
</evidence>
<evidence type="ECO:0000256" key="5">
    <source>
        <dbReference type="ARBA" id="ARBA00022989"/>
    </source>
</evidence>
<accession>A0A7X2ZV46</accession>
<dbReference type="GO" id="GO:0005886">
    <property type="term" value="C:plasma membrane"/>
    <property type="evidence" value="ECO:0007669"/>
    <property type="project" value="UniProtKB-SubCell"/>
</dbReference>
<evidence type="ECO:0000313" key="8">
    <source>
        <dbReference type="EMBL" id="MUH36942.1"/>
    </source>
</evidence>
<dbReference type="EMBL" id="RCNR01000028">
    <property type="protein sequence ID" value="MUH36942.1"/>
    <property type="molecule type" value="Genomic_DNA"/>
</dbReference>
<feature type="transmembrane region" description="Helical" evidence="7">
    <location>
        <begin position="85"/>
        <end position="102"/>
    </location>
</feature>
<keyword evidence="4 7" id="KW-0812">Transmembrane</keyword>
<comment type="caution">
    <text evidence="8">The sequence shown here is derived from an EMBL/GenBank/DDBJ whole genome shotgun (WGS) entry which is preliminary data.</text>
</comment>
<keyword evidence="9" id="KW-1185">Reference proteome</keyword>
<gene>
    <name evidence="8" type="ORF">D9O36_13900</name>
</gene>
<dbReference type="PANTHER" id="PTHR33452">
    <property type="entry name" value="OXIDOREDUCTASE CATD-RELATED"/>
    <property type="match status" value="1"/>
</dbReference>
<protein>
    <submittedName>
        <fullName evidence="8">DoxX family protein</fullName>
    </submittedName>
</protein>
<dbReference type="InterPro" id="IPR051907">
    <property type="entry name" value="DoxX-like_oxidoreductase"/>
</dbReference>
<feature type="transmembrane region" description="Helical" evidence="7">
    <location>
        <begin position="122"/>
        <end position="143"/>
    </location>
</feature>
<dbReference type="OrthoDB" id="346004at2"/>
<dbReference type="Pfam" id="PF07681">
    <property type="entry name" value="DoxX"/>
    <property type="match status" value="1"/>
</dbReference>
<comment type="similarity">
    <text evidence="2">Belongs to the DoxX family.</text>
</comment>
<evidence type="ECO:0000256" key="4">
    <source>
        <dbReference type="ARBA" id="ARBA00022692"/>
    </source>
</evidence>
<comment type="subcellular location">
    <subcellularLocation>
        <location evidence="1">Cell membrane</location>
        <topology evidence="1">Multi-pass membrane protein</topology>
    </subcellularLocation>
</comment>
<evidence type="ECO:0000256" key="3">
    <source>
        <dbReference type="ARBA" id="ARBA00022475"/>
    </source>
</evidence>
<evidence type="ECO:0000256" key="1">
    <source>
        <dbReference type="ARBA" id="ARBA00004651"/>
    </source>
</evidence>
<proteinExistence type="inferred from homology"/>
<evidence type="ECO:0000256" key="6">
    <source>
        <dbReference type="ARBA" id="ARBA00023136"/>
    </source>
</evidence>
<name>A0A7X2ZV46_9FLAO</name>